<organism evidence="3 4">
    <name type="scientific">Phytophthora rubi</name>
    <dbReference type="NCBI Taxonomy" id="129364"/>
    <lineage>
        <taxon>Eukaryota</taxon>
        <taxon>Sar</taxon>
        <taxon>Stramenopiles</taxon>
        <taxon>Oomycota</taxon>
        <taxon>Peronosporomycetes</taxon>
        <taxon>Peronosporales</taxon>
        <taxon>Peronosporaceae</taxon>
        <taxon>Phytophthora</taxon>
    </lineage>
</organism>
<dbReference type="AlphaFoldDB" id="A0A6A4B4C2"/>
<dbReference type="PANTHER" id="PTHR11439">
    <property type="entry name" value="GAG-POL-RELATED RETROTRANSPOSON"/>
    <property type="match status" value="1"/>
</dbReference>
<feature type="domain" description="Reverse transcriptase Ty1/copia-type" evidence="2">
    <location>
        <begin position="198"/>
        <end position="444"/>
    </location>
</feature>
<dbReference type="InterPro" id="IPR013103">
    <property type="entry name" value="RVT_2"/>
</dbReference>
<feature type="compositionally biased region" description="Acidic residues" evidence="1">
    <location>
        <begin position="20"/>
        <end position="42"/>
    </location>
</feature>
<name>A0A6A4B4C2_9STRA</name>
<proteinExistence type="predicted"/>
<dbReference type="PANTHER" id="PTHR11439:SF467">
    <property type="entry name" value="INTEGRASE CATALYTIC DOMAIN-CONTAINING PROTEIN"/>
    <property type="match status" value="1"/>
</dbReference>
<sequence>MREPEVEATDQLEEKAPAPSEDDVDMSSSDESEWEVIDTTDEGGDHGGACAGTECRMNARPATAFGSSGSSNPQVVGTSGSVSSAGAVASSASTASPSGRVSGNSSGRSTATVGQVPSSASNNQTPPAAPRRSGRQRRPNSRFDPSTWWMTMPLMQCMMIGVVNEILNPTSRKAALESEHAAGWQHAMDAEYEALMNNMTWELVPRPKKGRGRQRTNILTSVWVLVVKRNERGEVDRLKARLAIRGFMQKFGIDYLATYSPVVRIESVRLVMLIAMFLGLDCVHVDFVTAFLNGELTDVTIYMEQPEGYEDGTDRVCKLRKGLYSLKQASKIWNDTLHKILVKLGFTQCTHDSGVYWRRRNGRVVYLTVYVDDILVAGTPGDIAGVVKDLAKHFKLENLGRVRHLLGMEVKYLPGRMVSLCQRAYVERLAEKFGLAQARPVRSPQFHHEKTTEIETDETEINDPKLPYREIVGSLQYLVACTRPDLANAVRTLGRYMNAYTVENYRAAQRVVRYALATKGMGLVYRVTPEFPTLNAFADADHQSCPETSRSVTGYVLRMHGNVWMWKSHRQRRVTEDT</sequence>
<feature type="compositionally biased region" description="Polar residues" evidence="1">
    <location>
        <begin position="110"/>
        <end position="125"/>
    </location>
</feature>
<dbReference type="Proteomes" id="UP000434957">
    <property type="component" value="Unassembled WGS sequence"/>
</dbReference>
<feature type="non-terminal residue" evidence="3">
    <location>
        <position position="578"/>
    </location>
</feature>
<comment type="caution">
    <text evidence="3">The sequence shown here is derived from an EMBL/GenBank/DDBJ whole genome shotgun (WGS) entry which is preliminary data.</text>
</comment>
<evidence type="ECO:0000256" key="1">
    <source>
        <dbReference type="SAM" id="MobiDB-lite"/>
    </source>
</evidence>
<dbReference type="Pfam" id="PF07727">
    <property type="entry name" value="RVT_2"/>
    <property type="match status" value="1"/>
</dbReference>
<feature type="compositionally biased region" description="Acidic residues" evidence="1">
    <location>
        <begin position="1"/>
        <end position="11"/>
    </location>
</feature>
<evidence type="ECO:0000313" key="4">
    <source>
        <dbReference type="Proteomes" id="UP000434957"/>
    </source>
</evidence>
<reference evidence="3 4" key="1">
    <citation type="submission" date="2018-08" db="EMBL/GenBank/DDBJ databases">
        <title>Genomic investigation of the strawberry pathogen Phytophthora fragariae indicates pathogenicity is determined by transcriptional variation in three key races.</title>
        <authorList>
            <person name="Adams T.M."/>
            <person name="Armitage A.D."/>
            <person name="Sobczyk M.K."/>
            <person name="Bates H.J."/>
            <person name="Dunwell J.M."/>
            <person name="Nellist C.F."/>
            <person name="Harrison R.J."/>
        </authorList>
    </citation>
    <scope>NUCLEOTIDE SEQUENCE [LARGE SCALE GENOMIC DNA]</scope>
    <source>
        <strain evidence="3 4">SCRP333</strain>
    </source>
</reference>
<protein>
    <recommendedName>
        <fullName evidence="2">Reverse transcriptase Ty1/copia-type domain-containing protein</fullName>
    </recommendedName>
</protein>
<feature type="compositionally biased region" description="Low complexity" evidence="1">
    <location>
        <begin position="75"/>
        <end position="109"/>
    </location>
</feature>
<evidence type="ECO:0000259" key="2">
    <source>
        <dbReference type="Pfam" id="PF07727"/>
    </source>
</evidence>
<keyword evidence="4" id="KW-1185">Reference proteome</keyword>
<gene>
    <name evidence="3" type="ORF">PR003_g31304</name>
</gene>
<feature type="region of interest" description="Disordered" evidence="1">
    <location>
        <begin position="1"/>
        <end position="146"/>
    </location>
</feature>
<accession>A0A6A4B4C2</accession>
<dbReference type="EMBL" id="QXFT01006488">
    <property type="protein sequence ID" value="KAE9268886.1"/>
    <property type="molecule type" value="Genomic_DNA"/>
</dbReference>
<feature type="compositionally biased region" description="Polar residues" evidence="1">
    <location>
        <begin position="65"/>
        <end position="74"/>
    </location>
</feature>
<evidence type="ECO:0000313" key="3">
    <source>
        <dbReference type="EMBL" id="KAE9268886.1"/>
    </source>
</evidence>